<keyword evidence="4" id="KW-1185">Reference proteome</keyword>
<dbReference type="Proteomes" id="UP000291117">
    <property type="component" value="Unassembled WGS sequence"/>
</dbReference>
<dbReference type="InterPro" id="IPR057666">
    <property type="entry name" value="DrpA_SLOG"/>
</dbReference>
<proteinExistence type="inferred from homology"/>
<dbReference type="PANTHER" id="PTHR43022:SF1">
    <property type="entry name" value="PROTEIN SMF"/>
    <property type="match status" value="1"/>
</dbReference>
<protein>
    <submittedName>
        <fullName evidence="3">DNA-processing protein DprA</fullName>
    </submittedName>
</protein>
<dbReference type="GO" id="GO:0009294">
    <property type="term" value="P:DNA-mediated transformation"/>
    <property type="evidence" value="ECO:0007669"/>
    <property type="project" value="InterPro"/>
</dbReference>
<evidence type="ECO:0000259" key="2">
    <source>
        <dbReference type="Pfam" id="PF02481"/>
    </source>
</evidence>
<evidence type="ECO:0000256" key="1">
    <source>
        <dbReference type="ARBA" id="ARBA00006525"/>
    </source>
</evidence>
<dbReference type="EMBL" id="SJSM01000010">
    <property type="protein sequence ID" value="TCC95009.1"/>
    <property type="molecule type" value="Genomic_DNA"/>
</dbReference>
<evidence type="ECO:0000313" key="3">
    <source>
        <dbReference type="EMBL" id="TCC95009.1"/>
    </source>
</evidence>
<reference evidence="3 4" key="1">
    <citation type="submission" date="2019-02" db="EMBL/GenBank/DDBJ databases">
        <title>Pedobacter sp. RP-3-8 sp. nov., isolated from Arctic soil.</title>
        <authorList>
            <person name="Dahal R.H."/>
        </authorList>
    </citation>
    <scope>NUCLEOTIDE SEQUENCE [LARGE SCALE GENOMIC DNA]</scope>
    <source>
        <strain evidence="3 4">RP-3-8</strain>
    </source>
</reference>
<comment type="caution">
    <text evidence="3">The sequence shown here is derived from an EMBL/GenBank/DDBJ whole genome shotgun (WGS) entry which is preliminary data.</text>
</comment>
<dbReference type="RefSeq" id="WP_131610157.1">
    <property type="nucleotide sequence ID" value="NZ_SJSM01000010.1"/>
</dbReference>
<sequence>MFKTAIDNAFSSAIIPFKEIAAYEALWLESKASFKTIANLFRQNPGRLPSELIHEEFYKGLYPELKKLIQDSKVDYKANILINETFDYPTGLKDAQEQVEILYYAGNLEYLQTRGVAIVGSRNPSDNGVKRAEKITKLLVKDNFTIVSGLAKGIDAVAHKTAILQKGRTIAVLGTPLNTYYPKENSKLQNFIAHHHLLISQVPFVRYSKQSPFGNKLFFPERNKTMSALTEATVIIEASDTSGTLIQAKAALQQHRKLFILDSCFQNPNISWPAKFEQLGAIRVKEYEDIIGRLNVKD</sequence>
<dbReference type="Pfam" id="PF02481">
    <property type="entry name" value="DNA_processg_A"/>
    <property type="match status" value="1"/>
</dbReference>
<gene>
    <name evidence="3" type="ORF">EZ444_16000</name>
</gene>
<dbReference type="AlphaFoldDB" id="A0A4R0N4Y0"/>
<comment type="similarity">
    <text evidence="1">Belongs to the DprA/Smf family.</text>
</comment>
<dbReference type="InterPro" id="IPR003488">
    <property type="entry name" value="DprA"/>
</dbReference>
<dbReference type="SUPFAM" id="SSF102405">
    <property type="entry name" value="MCP/YpsA-like"/>
    <property type="match status" value="1"/>
</dbReference>
<dbReference type="OrthoDB" id="9785707at2"/>
<dbReference type="Gene3D" id="3.40.50.450">
    <property type="match status" value="1"/>
</dbReference>
<accession>A0A4R0N4Y0</accession>
<name>A0A4R0N4Y0_9SPHI</name>
<feature type="domain" description="Smf/DprA SLOG" evidence="2">
    <location>
        <begin position="81"/>
        <end position="294"/>
    </location>
</feature>
<evidence type="ECO:0000313" key="4">
    <source>
        <dbReference type="Proteomes" id="UP000291117"/>
    </source>
</evidence>
<dbReference type="PANTHER" id="PTHR43022">
    <property type="entry name" value="PROTEIN SMF"/>
    <property type="match status" value="1"/>
</dbReference>
<organism evidence="3 4">
    <name type="scientific">Pedobacter hiemivivus</name>
    <dbReference type="NCBI Taxonomy" id="2530454"/>
    <lineage>
        <taxon>Bacteria</taxon>
        <taxon>Pseudomonadati</taxon>
        <taxon>Bacteroidota</taxon>
        <taxon>Sphingobacteriia</taxon>
        <taxon>Sphingobacteriales</taxon>
        <taxon>Sphingobacteriaceae</taxon>
        <taxon>Pedobacter</taxon>
    </lineage>
</organism>